<sequence length="129" mass="14225">MQPQAGEGFGAIGQIARSVTDIAAAERWYRDVLGLPHLYTYGTLAFFDCGGVRLMLSANDEGGAPQAAILYFRVADIVRSHEEMQARGITFLGAPHMIHRHADGTEEWMAFFADNQGRPLAIMSQVRQD</sequence>
<evidence type="ECO:0000313" key="2">
    <source>
        <dbReference type="EMBL" id="GLQ54453.1"/>
    </source>
</evidence>
<organism evidence="2 3">
    <name type="scientific">Devosia nitrariae</name>
    <dbReference type="NCBI Taxonomy" id="2071872"/>
    <lineage>
        <taxon>Bacteria</taxon>
        <taxon>Pseudomonadati</taxon>
        <taxon>Pseudomonadota</taxon>
        <taxon>Alphaproteobacteria</taxon>
        <taxon>Hyphomicrobiales</taxon>
        <taxon>Devosiaceae</taxon>
        <taxon>Devosia</taxon>
    </lineage>
</organism>
<feature type="domain" description="VOC" evidence="1">
    <location>
        <begin position="11"/>
        <end position="125"/>
    </location>
</feature>
<dbReference type="PROSITE" id="PS51819">
    <property type="entry name" value="VOC"/>
    <property type="match status" value="1"/>
</dbReference>
<gene>
    <name evidence="2" type="ORF">GCM10010862_17120</name>
</gene>
<dbReference type="EMBL" id="BSNS01000007">
    <property type="protein sequence ID" value="GLQ54453.1"/>
    <property type="molecule type" value="Genomic_DNA"/>
</dbReference>
<protein>
    <submittedName>
        <fullName evidence="2">Glyoxalase</fullName>
    </submittedName>
</protein>
<dbReference type="InterPro" id="IPR004360">
    <property type="entry name" value="Glyas_Fos-R_dOase_dom"/>
</dbReference>
<dbReference type="InterPro" id="IPR037523">
    <property type="entry name" value="VOC_core"/>
</dbReference>
<dbReference type="Proteomes" id="UP001156691">
    <property type="component" value="Unassembled WGS sequence"/>
</dbReference>
<evidence type="ECO:0000259" key="1">
    <source>
        <dbReference type="PROSITE" id="PS51819"/>
    </source>
</evidence>
<keyword evidence="3" id="KW-1185">Reference proteome</keyword>
<dbReference type="Pfam" id="PF00903">
    <property type="entry name" value="Glyoxalase"/>
    <property type="match status" value="1"/>
</dbReference>
<dbReference type="InterPro" id="IPR029068">
    <property type="entry name" value="Glyas_Bleomycin-R_OHBP_Dase"/>
</dbReference>
<evidence type="ECO:0000313" key="3">
    <source>
        <dbReference type="Proteomes" id="UP001156691"/>
    </source>
</evidence>
<reference evidence="3" key="1">
    <citation type="journal article" date="2019" name="Int. J. Syst. Evol. Microbiol.">
        <title>The Global Catalogue of Microorganisms (GCM) 10K type strain sequencing project: providing services to taxonomists for standard genome sequencing and annotation.</title>
        <authorList>
            <consortium name="The Broad Institute Genomics Platform"/>
            <consortium name="The Broad Institute Genome Sequencing Center for Infectious Disease"/>
            <person name="Wu L."/>
            <person name="Ma J."/>
        </authorList>
    </citation>
    <scope>NUCLEOTIDE SEQUENCE [LARGE SCALE GENOMIC DNA]</scope>
    <source>
        <strain evidence="3">NBRC 112416</strain>
    </source>
</reference>
<dbReference type="RefSeq" id="WP_284339885.1">
    <property type="nucleotide sequence ID" value="NZ_BSNS01000007.1"/>
</dbReference>
<name>A0ABQ5W3N4_9HYPH</name>
<accession>A0ABQ5W3N4</accession>
<comment type="caution">
    <text evidence="2">The sequence shown here is derived from an EMBL/GenBank/DDBJ whole genome shotgun (WGS) entry which is preliminary data.</text>
</comment>
<proteinExistence type="predicted"/>
<dbReference type="SUPFAM" id="SSF54593">
    <property type="entry name" value="Glyoxalase/Bleomycin resistance protein/Dihydroxybiphenyl dioxygenase"/>
    <property type="match status" value="1"/>
</dbReference>
<dbReference type="Gene3D" id="3.10.180.10">
    <property type="entry name" value="2,3-Dihydroxybiphenyl 1,2-Dioxygenase, domain 1"/>
    <property type="match status" value="1"/>
</dbReference>